<dbReference type="Proteomes" id="UP001366166">
    <property type="component" value="Chromosome"/>
</dbReference>
<evidence type="ECO:0000313" key="1">
    <source>
        <dbReference type="EMBL" id="BEQ16786.1"/>
    </source>
</evidence>
<name>A0AAU9EI37_9BACT</name>
<dbReference type="AlphaFoldDB" id="A0AAU9EI37"/>
<sequence length="142" mass="15165">MTRAQIIADLINCLKAMGPAQGQPLAAATVERGIHLAHELPELPGLALFNQKLETTEESDRSAQRRLVLHLWGAVHAVDGDFSQLDQLIAGVYAALADPALNPHWALTTTGNLELYEGGAGDPLGIFDLELSVTYESALGII</sequence>
<dbReference type="EMBL" id="AP028679">
    <property type="protein sequence ID" value="BEQ16786.1"/>
    <property type="molecule type" value="Genomic_DNA"/>
</dbReference>
<dbReference type="KEGG" id="dmp:FAK_38520"/>
<proteinExistence type="predicted"/>
<protein>
    <submittedName>
        <fullName evidence="1">Uncharacterized protein</fullName>
    </submittedName>
</protein>
<dbReference type="RefSeq" id="WP_338603119.1">
    <property type="nucleotide sequence ID" value="NZ_AP028679.1"/>
</dbReference>
<gene>
    <name evidence="1" type="ORF">FAK_38520</name>
</gene>
<keyword evidence="2" id="KW-1185">Reference proteome</keyword>
<reference evidence="2" key="1">
    <citation type="journal article" date="2023" name="Arch. Microbiol.">
        <title>Desulfoferula mesophilus gen. nov. sp. nov., a mesophilic sulfate-reducing bacterium isolated from a brackish lake sediment.</title>
        <authorList>
            <person name="Watanabe T."/>
            <person name="Yabe T."/>
            <person name="Tsuji J.M."/>
            <person name="Fukui M."/>
        </authorList>
    </citation>
    <scope>NUCLEOTIDE SEQUENCE [LARGE SCALE GENOMIC DNA]</scope>
    <source>
        <strain evidence="2">12FAK</strain>
    </source>
</reference>
<evidence type="ECO:0000313" key="2">
    <source>
        <dbReference type="Proteomes" id="UP001366166"/>
    </source>
</evidence>
<organism evidence="1 2">
    <name type="scientific">Desulfoferula mesophila</name>
    <dbReference type="NCBI Taxonomy" id="3058419"/>
    <lineage>
        <taxon>Bacteria</taxon>
        <taxon>Pseudomonadati</taxon>
        <taxon>Thermodesulfobacteriota</taxon>
        <taxon>Desulfarculia</taxon>
        <taxon>Desulfarculales</taxon>
        <taxon>Desulfarculaceae</taxon>
        <taxon>Desulfoferula</taxon>
    </lineage>
</organism>
<accession>A0AAU9EI37</accession>